<reference evidence="1" key="1">
    <citation type="submission" date="2007-06" db="EMBL/GenBank/DDBJ databases">
        <title>Full length cDNA sequences from Sitka Spruce (Picea sitchensis).</title>
        <authorList>
            <person name="Ralph S.G."/>
            <person name="Chun H.E."/>
            <person name="Liao N."/>
            <person name="Ali J."/>
            <person name="Reid K."/>
            <person name="Kolosova N."/>
            <person name="Cooper N."/>
            <person name="Cullis C."/>
            <person name="Jancsik S."/>
            <person name="Moore R."/>
            <person name="Mayo M."/>
            <person name="Wagner S."/>
            <person name="Holt R.A."/>
            <person name="Jones S.J.M."/>
            <person name="Marra M.A."/>
            <person name="Ritland C.E."/>
            <person name="Ritland K."/>
            <person name="Bohlmann J."/>
        </authorList>
    </citation>
    <scope>NUCLEOTIDE SEQUENCE</scope>
    <source>
        <tissue evidence="1">Green portion of the leader tissue</tissue>
    </source>
</reference>
<evidence type="ECO:0000313" key="1">
    <source>
        <dbReference type="EMBL" id="ABR17174.1"/>
    </source>
</evidence>
<sequence>MLTNIEHLSSLEKLNVKRCPKLQWGSEVIEQLRQRLGEGFMEA</sequence>
<dbReference type="AlphaFoldDB" id="B8LNE4"/>
<proteinExistence type="evidence at transcript level"/>
<organism evidence="1">
    <name type="scientific">Picea sitchensis</name>
    <name type="common">Sitka spruce</name>
    <name type="synonym">Pinus sitchensis</name>
    <dbReference type="NCBI Taxonomy" id="3332"/>
    <lineage>
        <taxon>Eukaryota</taxon>
        <taxon>Viridiplantae</taxon>
        <taxon>Streptophyta</taxon>
        <taxon>Embryophyta</taxon>
        <taxon>Tracheophyta</taxon>
        <taxon>Spermatophyta</taxon>
        <taxon>Pinopsida</taxon>
        <taxon>Pinidae</taxon>
        <taxon>Conifers I</taxon>
        <taxon>Pinales</taxon>
        <taxon>Pinaceae</taxon>
        <taxon>Picea</taxon>
    </lineage>
</organism>
<name>B8LNE4_PICSI</name>
<protein>
    <submittedName>
        <fullName evidence="1">Uncharacterized protein</fullName>
    </submittedName>
</protein>
<dbReference type="EMBL" id="EF677348">
    <property type="protein sequence ID" value="ABR17174.1"/>
    <property type="molecule type" value="mRNA"/>
</dbReference>
<accession>B8LNE4</accession>